<dbReference type="InterPro" id="IPR001466">
    <property type="entry name" value="Beta-lactam-related"/>
</dbReference>
<dbReference type="PANTHER" id="PTHR46825:SF11">
    <property type="entry name" value="PENICILLIN-BINDING PROTEIN 4"/>
    <property type="match status" value="1"/>
</dbReference>
<feature type="region of interest" description="Disordered" evidence="3">
    <location>
        <begin position="48"/>
        <end position="81"/>
    </location>
</feature>
<dbReference type="SUPFAM" id="SSF56601">
    <property type="entry name" value="beta-lactamase/transpeptidase-like"/>
    <property type="match status" value="1"/>
</dbReference>
<dbReference type="STRING" id="1423715.FD25_GL001993"/>
<dbReference type="InterPro" id="IPR050491">
    <property type="entry name" value="AmpC-like"/>
</dbReference>
<accession>A0A0R1LLL8</accession>
<dbReference type="EMBL" id="AZDV01000003">
    <property type="protein sequence ID" value="KRK96496.1"/>
    <property type="molecule type" value="Genomic_DNA"/>
</dbReference>
<protein>
    <submittedName>
        <fullName evidence="6">Beta-lactamase class C related penicillin binding protein</fullName>
    </submittedName>
</protein>
<evidence type="ECO:0000256" key="4">
    <source>
        <dbReference type="SAM" id="Phobius"/>
    </source>
</evidence>
<evidence type="ECO:0000313" key="6">
    <source>
        <dbReference type="EMBL" id="KRK96496.1"/>
    </source>
</evidence>
<dbReference type="PANTHER" id="PTHR46825">
    <property type="entry name" value="D-ALANYL-D-ALANINE-CARBOXYPEPTIDASE/ENDOPEPTIDASE AMPH"/>
    <property type="match status" value="1"/>
</dbReference>
<name>A0A0R1LLL8_9LACO</name>
<sequence length="417" mass="46705">MFQLGERELNKRNLGHWLILLVIICGIGGAVYGMHRLDANDKQEVTATNRKHAKQSRQAIKTDAAQSKAQRAGKVTTFDKKHSGKKTPLFTAQVNRTLKAKRFVGTALIVKNDKVVYQKAFGYSNAAKKRKNKVTTQYLINSIQKSLTGQLVMRAAQAGQLQLSDRLSQYYPKIKNADKITIRQMLDMMGGVTGDVAPATTLTEKQVYQYAQKNAKINPKKINHFDYQPISYVLLAGILNQVTHESYYKLFYQQLVTPLDLNHTSFGQLWRSSPKRTISYGGDKPGLYQEAHTPAANDMAAQLATGNATMSTGDLFRAERAIIQGKLLATPAGAQVLHQATTDLHYTGGMYHYDQTGYYGHGMGDYYESTFVMSKNGRTGVIFLSNSFEKKTMFPKWSTEQTAMDLFQEINTAKKLK</sequence>
<evidence type="ECO:0000256" key="1">
    <source>
        <dbReference type="ARBA" id="ARBA00004370"/>
    </source>
</evidence>
<dbReference type="Pfam" id="PF00144">
    <property type="entry name" value="Beta-lactamase"/>
    <property type="match status" value="1"/>
</dbReference>
<comment type="subcellular location">
    <subcellularLocation>
        <location evidence="1">Membrane</location>
    </subcellularLocation>
</comment>
<dbReference type="Proteomes" id="UP000051955">
    <property type="component" value="Unassembled WGS sequence"/>
</dbReference>
<comment type="caution">
    <text evidence="6">The sequence shown here is derived from an EMBL/GenBank/DDBJ whole genome shotgun (WGS) entry which is preliminary data.</text>
</comment>
<dbReference type="GO" id="GO:0016020">
    <property type="term" value="C:membrane"/>
    <property type="evidence" value="ECO:0007669"/>
    <property type="project" value="UniProtKB-SubCell"/>
</dbReference>
<reference evidence="6 7" key="1">
    <citation type="journal article" date="2015" name="Genome Announc.">
        <title>Expanding the biotechnology potential of lactobacilli through comparative genomics of 213 strains and associated genera.</title>
        <authorList>
            <person name="Sun Z."/>
            <person name="Harris H.M."/>
            <person name="McCann A."/>
            <person name="Guo C."/>
            <person name="Argimon S."/>
            <person name="Zhang W."/>
            <person name="Yang X."/>
            <person name="Jeffery I.B."/>
            <person name="Cooney J.C."/>
            <person name="Kagawa T.F."/>
            <person name="Liu W."/>
            <person name="Song Y."/>
            <person name="Salvetti E."/>
            <person name="Wrobel A."/>
            <person name="Rasinkangas P."/>
            <person name="Parkhill J."/>
            <person name="Rea M.C."/>
            <person name="O'Sullivan O."/>
            <person name="Ritari J."/>
            <person name="Douillard F.P."/>
            <person name="Paul Ross R."/>
            <person name="Yang R."/>
            <person name="Briner A.E."/>
            <person name="Felis G.E."/>
            <person name="de Vos W.M."/>
            <person name="Barrangou R."/>
            <person name="Klaenhammer T.R."/>
            <person name="Caufield P.W."/>
            <person name="Cui Y."/>
            <person name="Zhang H."/>
            <person name="O'Toole P.W."/>
        </authorList>
    </citation>
    <scope>NUCLEOTIDE SEQUENCE [LARGE SCALE GENOMIC DNA]</scope>
    <source>
        <strain evidence="6 7">DSM 19394</strain>
    </source>
</reference>
<dbReference type="Gene3D" id="3.40.710.10">
    <property type="entry name" value="DD-peptidase/beta-lactamase superfamily"/>
    <property type="match status" value="1"/>
</dbReference>
<proteinExistence type="predicted"/>
<feature type="transmembrane region" description="Helical" evidence="4">
    <location>
        <begin position="14"/>
        <end position="34"/>
    </location>
</feature>
<keyword evidence="7" id="KW-1185">Reference proteome</keyword>
<keyword evidence="4" id="KW-0812">Transmembrane</keyword>
<evidence type="ECO:0000256" key="2">
    <source>
        <dbReference type="ARBA" id="ARBA00023136"/>
    </source>
</evidence>
<evidence type="ECO:0000256" key="3">
    <source>
        <dbReference type="SAM" id="MobiDB-lite"/>
    </source>
</evidence>
<keyword evidence="4" id="KW-1133">Transmembrane helix</keyword>
<dbReference type="InterPro" id="IPR012338">
    <property type="entry name" value="Beta-lactam/transpept-like"/>
</dbReference>
<organism evidence="6 7">
    <name type="scientific">Levilactobacillus acidifarinae DSM 19394 = JCM 15949</name>
    <dbReference type="NCBI Taxonomy" id="1423715"/>
    <lineage>
        <taxon>Bacteria</taxon>
        <taxon>Bacillati</taxon>
        <taxon>Bacillota</taxon>
        <taxon>Bacilli</taxon>
        <taxon>Lactobacillales</taxon>
        <taxon>Lactobacillaceae</taxon>
        <taxon>Levilactobacillus</taxon>
    </lineage>
</organism>
<dbReference type="AlphaFoldDB" id="A0A0R1LLL8"/>
<evidence type="ECO:0000259" key="5">
    <source>
        <dbReference type="Pfam" id="PF00144"/>
    </source>
</evidence>
<feature type="compositionally biased region" description="Polar residues" evidence="3">
    <location>
        <begin position="56"/>
        <end position="69"/>
    </location>
</feature>
<feature type="domain" description="Beta-lactamase-related" evidence="5">
    <location>
        <begin position="99"/>
        <end position="391"/>
    </location>
</feature>
<gene>
    <name evidence="6" type="ORF">FD25_GL001993</name>
</gene>
<evidence type="ECO:0000313" key="7">
    <source>
        <dbReference type="Proteomes" id="UP000051955"/>
    </source>
</evidence>
<dbReference type="PATRIC" id="fig|1423715.3.peg.2044"/>
<keyword evidence="2 4" id="KW-0472">Membrane</keyword>